<comment type="similarity">
    <text evidence="2 9">Belongs to the chondroitin N-acetylgalactosaminyltransferase family.</text>
</comment>
<protein>
    <recommendedName>
        <fullName evidence="9">Hexosyltransferase</fullName>
        <ecNumber evidence="9">2.4.1.-</ecNumber>
    </recommendedName>
</protein>
<feature type="compositionally biased region" description="Basic and acidic residues" evidence="10">
    <location>
        <begin position="32"/>
        <end position="53"/>
    </location>
</feature>
<keyword evidence="6" id="KW-1133">Transmembrane helix</keyword>
<keyword evidence="5 9" id="KW-0735">Signal-anchor</keyword>
<dbReference type="STRING" id="151549.A0A4C1TQW4"/>
<accession>A0A4C1TQW4</accession>
<comment type="caution">
    <text evidence="11">The sequence shown here is derived from an EMBL/GenBank/DDBJ whole genome shotgun (WGS) entry which is preliminary data.</text>
</comment>
<keyword evidence="4" id="KW-0812">Transmembrane</keyword>
<evidence type="ECO:0000256" key="10">
    <source>
        <dbReference type="SAM" id="MobiDB-lite"/>
    </source>
</evidence>
<evidence type="ECO:0000256" key="4">
    <source>
        <dbReference type="ARBA" id="ARBA00022692"/>
    </source>
</evidence>
<keyword evidence="8" id="KW-0472">Membrane</keyword>
<keyword evidence="3 9" id="KW-0808">Transferase</keyword>
<dbReference type="AlphaFoldDB" id="A0A4C1TQW4"/>
<reference evidence="11 12" key="1">
    <citation type="journal article" date="2019" name="Commun. Biol.">
        <title>The bagworm genome reveals a unique fibroin gene that provides high tensile strength.</title>
        <authorList>
            <person name="Kono N."/>
            <person name="Nakamura H."/>
            <person name="Ohtoshi R."/>
            <person name="Tomita M."/>
            <person name="Numata K."/>
            <person name="Arakawa K."/>
        </authorList>
    </citation>
    <scope>NUCLEOTIDE SEQUENCE [LARGE SCALE GENOMIC DNA]</scope>
</reference>
<keyword evidence="7 9" id="KW-0333">Golgi apparatus</keyword>
<evidence type="ECO:0000256" key="6">
    <source>
        <dbReference type="ARBA" id="ARBA00022989"/>
    </source>
</evidence>
<dbReference type="EC" id="2.4.1.-" evidence="9"/>
<evidence type="ECO:0000256" key="3">
    <source>
        <dbReference type="ARBA" id="ARBA00022679"/>
    </source>
</evidence>
<dbReference type="GO" id="GO:0032580">
    <property type="term" value="C:Golgi cisterna membrane"/>
    <property type="evidence" value="ECO:0007669"/>
    <property type="project" value="UniProtKB-SubCell"/>
</dbReference>
<dbReference type="EMBL" id="BGZK01000079">
    <property type="protein sequence ID" value="GBP16348.1"/>
    <property type="molecule type" value="Genomic_DNA"/>
</dbReference>
<evidence type="ECO:0000256" key="7">
    <source>
        <dbReference type="ARBA" id="ARBA00023034"/>
    </source>
</evidence>
<dbReference type="InterPro" id="IPR008428">
    <property type="entry name" value="Chond_GalNAc"/>
</dbReference>
<comment type="subcellular location">
    <subcellularLocation>
        <location evidence="1 9">Golgi apparatus</location>
        <location evidence="1 9">Golgi stack membrane</location>
        <topology evidence="1 9">Single-pass type II membrane protein</topology>
    </subcellularLocation>
</comment>
<evidence type="ECO:0000256" key="8">
    <source>
        <dbReference type="ARBA" id="ARBA00023136"/>
    </source>
</evidence>
<dbReference type="PANTHER" id="PTHR12369">
    <property type="entry name" value="CHONDROITIN SYNTHASE"/>
    <property type="match status" value="1"/>
</dbReference>
<organism evidence="11 12">
    <name type="scientific">Eumeta variegata</name>
    <name type="common">Bagworm moth</name>
    <name type="synonym">Eumeta japonica</name>
    <dbReference type="NCBI Taxonomy" id="151549"/>
    <lineage>
        <taxon>Eukaryota</taxon>
        <taxon>Metazoa</taxon>
        <taxon>Ecdysozoa</taxon>
        <taxon>Arthropoda</taxon>
        <taxon>Hexapoda</taxon>
        <taxon>Insecta</taxon>
        <taxon>Pterygota</taxon>
        <taxon>Neoptera</taxon>
        <taxon>Endopterygota</taxon>
        <taxon>Lepidoptera</taxon>
        <taxon>Glossata</taxon>
        <taxon>Ditrysia</taxon>
        <taxon>Tineoidea</taxon>
        <taxon>Psychidae</taxon>
        <taxon>Oiketicinae</taxon>
        <taxon>Eumeta</taxon>
    </lineage>
</organism>
<dbReference type="OrthoDB" id="9985088at2759"/>
<evidence type="ECO:0000313" key="11">
    <source>
        <dbReference type="EMBL" id="GBP16348.1"/>
    </source>
</evidence>
<dbReference type="PANTHER" id="PTHR12369:SF13">
    <property type="entry name" value="HEXOSYLTRANSFERASE"/>
    <property type="match status" value="1"/>
</dbReference>
<name>A0A4C1TQW4_EUMVA</name>
<dbReference type="Pfam" id="PF05679">
    <property type="entry name" value="CHGN"/>
    <property type="match status" value="1"/>
</dbReference>
<evidence type="ECO:0000256" key="2">
    <source>
        <dbReference type="ARBA" id="ARBA00009239"/>
    </source>
</evidence>
<keyword evidence="12" id="KW-1185">Reference proteome</keyword>
<feature type="compositionally biased region" description="Basic residues" evidence="10">
    <location>
        <begin position="1"/>
        <end position="16"/>
    </location>
</feature>
<gene>
    <name evidence="11" type="primary">CHPF</name>
    <name evidence="11" type="ORF">EVAR_9940_1</name>
</gene>
<evidence type="ECO:0000256" key="9">
    <source>
        <dbReference type="RuleBase" id="RU364016"/>
    </source>
</evidence>
<proteinExistence type="inferred from homology"/>
<dbReference type="Proteomes" id="UP000299102">
    <property type="component" value="Unassembled WGS sequence"/>
</dbReference>
<feature type="region of interest" description="Disordered" evidence="10">
    <location>
        <begin position="1"/>
        <end position="53"/>
    </location>
</feature>
<dbReference type="InterPro" id="IPR051227">
    <property type="entry name" value="CS_glycosyltransferase"/>
</dbReference>
<dbReference type="GO" id="GO:0047238">
    <property type="term" value="F:glucuronosyl-N-acetylgalactosaminyl-proteoglycan 4-beta-N-acetylgalactosaminyltransferase activity"/>
    <property type="evidence" value="ECO:0007669"/>
    <property type="project" value="TreeGrafter"/>
</dbReference>
<evidence type="ECO:0000313" key="12">
    <source>
        <dbReference type="Proteomes" id="UP000299102"/>
    </source>
</evidence>
<evidence type="ECO:0000256" key="1">
    <source>
        <dbReference type="ARBA" id="ARBA00004447"/>
    </source>
</evidence>
<evidence type="ECO:0000256" key="5">
    <source>
        <dbReference type="ARBA" id="ARBA00022968"/>
    </source>
</evidence>
<sequence length="534" mass="59697">MQARRLHGGREKHPRLYKPEHFRSNLSVRVQRPTEKKLEEEGKQPHAEGEGEKFISERIENGEPFSETLADAVTAYPIPSNAHAHAIHAYVSKVYLERNARVVRDLRVALTRLVSHHPPDYRNATWPGGLRNDPGLAPPAPDSRFDHLRWTRFNNTHALMPDEHRAAAPLASHHAHALQAVLHGAWAWLGARFPHLTPAGLVEGARRWVPAYGLTYLLLLRLARPDGVLELRQLEIVKPLGRARLLALPYVTESARIAMLVPVLKWNRADLADALDFLHHYEATCLGRDHKTSLLIALAAIDNVTVDSSAPAAVDELRRIFASLTRRHGDARLELVDVPLPADAETRRALDESDLETLRTRSTRAALARLPIDSLVLVLPPHVDYNEEFLNRVRMNTIAGVQAFAPMPFARFAQYEHPQFVDAAGNKPTVNTGRFHSADTRLLSFYRRDYDAAMSVGGDDERDTLAALVKSALHVLRAPEPGLVLRPRPAPCPVTASVACLRRLQRTEFAELNLGARHTLAKLLLETEDARAHV</sequence>